<sequence length="435" mass="47163">MPKFVNREQELRALTRACNPGMAVVSGRRRVGKTALLDHFSTERASVFLPGTRAPIGEALRRLEERVRAVVPPLAGDLLDLGHFETWDTALGYLIARSSDDPLLLVLDEFPYLCEADPSLPSTLQARWDHRGESQLSIILAGSHVGLMEELVSTDAPLFGRPDMHLRLGPFSWQHAPLLVGGDDPDVWMEAYVTLGGMPRYLALWDPRHDAATNLAELLDGPGAPLGDEGTVVLQELTPGSAAARVLELVALDASTFTTIRDRAGLAPATTSEALTSLERLGLLDRITPAGEDPRRTRKVRYRVRDPFLRLWLGVVLPHRDAFELGRGAAVLRRKADRIAASQAAAWRSVAADWMAEQTGVSCGEWWGGPGEDVVDVLGVDGAHPVVAASCHWAAGVDGGVWRDRLVQAMSATPDEVHVMARSGTGVLTPAALHR</sequence>
<reference evidence="2 3" key="1">
    <citation type="submission" date="2018-09" db="EMBL/GenBank/DDBJ databases">
        <title>Complete genome sequence of Euzebya sp. DY32-46 isolated from seawater of Pacific Ocean.</title>
        <authorList>
            <person name="Xu L."/>
            <person name="Wu Y.-H."/>
            <person name="Xu X.-W."/>
        </authorList>
    </citation>
    <scope>NUCLEOTIDE SEQUENCE [LARGE SCALE GENOMIC DNA]</scope>
    <source>
        <strain evidence="2 3">DY32-46</strain>
    </source>
</reference>
<dbReference type="SUPFAM" id="SSF46785">
    <property type="entry name" value="Winged helix' DNA-binding domain"/>
    <property type="match status" value="1"/>
</dbReference>
<dbReference type="AlphaFoldDB" id="A0A346Y476"/>
<dbReference type="SUPFAM" id="SSF52540">
    <property type="entry name" value="P-loop containing nucleoside triphosphate hydrolases"/>
    <property type="match status" value="1"/>
</dbReference>
<feature type="domain" description="ATPase" evidence="1">
    <location>
        <begin position="4"/>
        <end position="203"/>
    </location>
</feature>
<evidence type="ECO:0000313" key="3">
    <source>
        <dbReference type="Proteomes" id="UP000264006"/>
    </source>
</evidence>
<dbReference type="InterPro" id="IPR011579">
    <property type="entry name" value="ATPase_dom"/>
</dbReference>
<accession>A0A346Y476</accession>
<name>A0A346Y476_9ACTN</name>
<organism evidence="2 3">
    <name type="scientific">Euzebya pacifica</name>
    <dbReference type="NCBI Taxonomy" id="1608957"/>
    <lineage>
        <taxon>Bacteria</taxon>
        <taxon>Bacillati</taxon>
        <taxon>Actinomycetota</taxon>
        <taxon>Nitriliruptoria</taxon>
        <taxon>Euzebyales</taxon>
    </lineage>
</organism>
<keyword evidence="3" id="KW-1185">Reference proteome</keyword>
<dbReference type="EMBL" id="CP031165">
    <property type="protein sequence ID" value="AXV09273.1"/>
    <property type="molecule type" value="Genomic_DNA"/>
</dbReference>
<dbReference type="InterPro" id="IPR036390">
    <property type="entry name" value="WH_DNA-bd_sf"/>
</dbReference>
<dbReference type="Pfam" id="PF01637">
    <property type="entry name" value="ATPase_2"/>
    <property type="match status" value="1"/>
</dbReference>
<gene>
    <name evidence="2" type="ORF">DVS28_a4612</name>
</gene>
<proteinExistence type="predicted"/>
<dbReference type="PANTHER" id="PTHR34704:SF1">
    <property type="entry name" value="ATPASE"/>
    <property type="match status" value="1"/>
</dbReference>
<evidence type="ECO:0000259" key="1">
    <source>
        <dbReference type="Pfam" id="PF01637"/>
    </source>
</evidence>
<dbReference type="InterPro" id="IPR036388">
    <property type="entry name" value="WH-like_DNA-bd_sf"/>
</dbReference>
<dbReference type="KEGG" id="euz:DVS28_a4612"/>
<dbReference type="RefSeq" id="WP_164710912.1">
    <property type="nucleotide sequence ID" value="NZ_CP031165.1"/>
</dbReference>
<protein>
    <submittedName>
        <fullName evidence="2">Archaeal ATPase, fused to C-terminal DUF234 domain</fullName>
    </submittedName>
</protein>
<dbReference type="InterPro" id="IPR027417">
    <property type="entry name" value="P-loop_NTPase"/>
</dbReference>
<evidence type="ECO:0000313" key="2">
    <source>
        <dbReference type="EMBL" id="AXV09273.1"/>
    </source>
</evidence>
<dbReference type="Gene3D" id="1.10.10.10">
    <property type="entry name" value="Winged helix-like DNA-binding domain superfamily/Winged helix DNA-binding domain"/>
    <property type="match status" value="1"/>
</dbReference>
<dbReference type="Proteomes" id="UP000264006">
    <property type="component" value="Chromosome"/>
</dbReference>
<dbReference type="PANTHER" id="PTHR34704">
    <property type="entry name" value="ATPASE"/>
    <property type="match status" value="1"/>
</dbReference>
<dbReference type="GO" id="GO:0005524">
    <property type="term" value="F:ATP binding"/>
    <property type="evidence" value="ECO:0007669"/>
    <property type="project" value="InterPro"/>
</dbReference>
<dbReference type="Gene3D" id="3.40.50.300">
    <property type="entry name" value="P-loop containing nucleotide triphosphate hydrolases"/>
    <property type="match status" value="1"/>
</dbReference>